<name>A0A2T9YHE0_9FUNG</name>
<accession>A0A2T9YHE0</accession>
<evidence type="ECO:0000313" key="5">
    <source>
        <dbReference type="EMBL" id="PVU91751.1"/>
    </source>
</evidence>
<dbReference type="PRINTS" id="PR01415">
    <property type="entry name" value="ANKYRIN"/>
</dbReference>
<keyword evidence="1" id="KW-0677">Repeat</keyword>
<feature type="region of interest" description="Disordered" evidence="4">
    <location>
        <begin position="176"/>
        <end position="256"/>
    </location>
</feature>
<feature type="region of interest" description="Disordered" evidence="4">
    <location>
        <begin position="875"/>
        <end position="900"/>
    </location>
</feature>
<feature type="repeat" description="ANK" evidence="3">
    <location>
        <begin position="490"/>
        <end position="522"/>
    </location>
</feature>
<reference evidence="5 6" key="1">
    <citation type="journal article" date="2018" name="MBio">
        <title>Comparative Genomics Reveals the Core Gene Toolbox for the Fungus-Insect Symbiosis.</title>
        <authorList>
            <person name="Wang Y."/>
            <person name="Stata M."/>
            <person name="Wang W."/>
            <person name="Stajich J.E."/>
            <person name="White M.M."/>
            <person name="Moncalvo J.M."/>
        </authorList>
    </citation>
    <scope>NUCLEOTIDE SEQUENCE [LARGE SCALE GENOMIC DNA]</scope>
    <source>
        <strain evidence="5 6">SWE-8-4</strain>
    </source>
</reference>
<feature type="repeat" description="ANK" evidence="3">
    <location>
        <begin position="391"/>
        <end position="423"/>
    </location>
</feature>
<sequence length="1158" mass="130306">MLRNSSGLLDIISGDETDAAPNKWFEQTKSLSPTNFEQEDNVSIDDSLNGHSVSPAIEETKQRSQTSLKYISNDETSNAIKGASTKPNRSQSLDAFSQRRRKAVARDEDWFSGSSLSSLNSFTSESFSATLDSDLSDLSDWSSITSSLRAHSDKSDSIEYHSILNSLDETGVTEIVTNSQKNGTNNDISRSRYKISSKSRSVENEKSRIRSRNKDSYKAKVKDKNKAQKEISSKKLYKSESNNITNNNNRDAASSDSFIHNSADKIVDSFYKNNNTEKDIDLNDNQLYDEYRIRFRRKPGRRRKVDLLNPNRTDDQGKPQLLYFASRGDADSCKKLIKHGAYVDCRDKRGWTVLHEAARQGDIDLASFIIKVSDALNTKTKHISINSQNLNGNTPLHEAVAYQNYEMVMFLLHNGARVDIKNSQQQSPININKSKHIKKLLEKYRDLLLSAMATNKAGQIRLHRECREGNIDDVIYQLNLGIDIDTVDNAGWTPLHEASLAGHSNLVKELLRRNASVHKKGLGGDTPLHDACANGHIQVVKYLLEAGADFEAHNQNGVAPKDMASDEKILKLLNDWKTNIALNLENDDPKKELISTKRKTSIDNFDSNTANSPKVKSISNSRNRNRIVYDSGESDDDVESKYFLKAKKKLKTYNDSGSDDNPETKNSNNLLFTKAEKKFQSVKSDSNNYSREHSTSPKQTVDYYFSSNKPTSTREERKLKSILSTLERLERDQKYCKKPNSSRQKYENSKESYKKRTSDKKIKGLGISNISKSSDNLKNDFGHIYRSNTIHNLETKNMEAEMLSNQVIPNPPKRRRGRPPKSKDNSAVIASKNEFTLDSVSSYSSKILNLDNATQLQNSNEVSNQSDNIGKKSVLESTENKQSNNNIINLPKKNKSNDQVGISETENTIESNFNTEPSSVDKNDDNVVNIKNTISDTTVDKSNTTIVENSAIKVNEFDSSEIVSINSTELQGEFSSNLKIAKSTLSNISLCDEGEEKFFMNNSNIKRQTSDSLNITNENLEINTSQGSFISNKITSSNDKNDLNGISVDVSKSKISTYDTSIEYQNTEPIENKGGLFSDNSNCYELLKSFTDTRKLQVDNVLPIDYETYSNNSDRQKLSAALKSLNVELQTVDTYTNFKFLPKKYAAKLVYAQNQIYP</sequence>
<dbReference type="OrthoDB" id="194358at2759"/>
<feature type="repeat" description="ANK" evidence="3">
    <location>
        <begin position="349"/>
        <end position="381"/>
    </location>
</feature>
<dbReference type="PANTHER" id="PTHR24171:SF8">
    <property type="entry name" value="BRCA1-ASSOCIATED RING DOMAIN PROTEIN 1"/>
    <property type="match status" value="1"/>
</dbReference>
<evidence type="ECO:0000256" key="1">
    <source>
        <dbReference type="ARBA" id="ARBA00022737"/>
    </source>
</evidence>
<proteinExistence type="predicted"/>
<dbReference type="PROSITE" id="PS50297">
    <property type="entry name" value="ANK_REP_REGION"/>
    <property type="match status" value="3"/>
</dbReference>
<dbReference type="STRING" id="133385.A0A2T9YHE0"/>
<comment type="caution">
    <text evidence="5">The sequence shown here is derived from an EMBL/GenBank/DDBJ whole genome shotgun (WGS) entry which is preliminary data.</text>
</comment>
<dbReference type="GO" id="GO:0004842">
    <property type="term" value="F:ubiquitin-protein transferase activity"/>
    <property type="evidence" value="ECO:0007669"/>
    <property type="project" value="TreeGrafter"/>
</dbReference>
<dbReference type="PANTHER" id="PTHR24171">
    <property type="entry name" value="ANKYRIN REPEAT DOMAIN-CONTAINING PROTEIN 39-RELATED"/>
    <property type="match status" value="1"/>
</dbReference>
<dbReference type="PROSITE" id="PS50088">
    <property type="entry name" value="ANK_REPEAT"/>
    <property type="match status" value="4"/>
</dbReference>
<feature type="region of interest" description="Disordered" evidence="4">
    <location>
        <begin position="652"/>
        <end position="717"/>
    </location>
</feature>
<evidence type="ECO:0000313" key="6">
    <source>
        <dbReference type="Proteomes" id="UP000245383"/>
    </source>
</evidence>
<dbReference type="AlphaFoldDB" id="A0A2T9YHE0"/>
<feature type="region of interest" description="Disordered" evidence="4">
    <location>
        <begin position="803"/>
        <end position="826"/>
    </location>
</feature>
<evidence type="ECO:0000256" key="2">
    <source>
        <dbReference type="ARBA" id="ARBA00023043"/>
    </source>
</evidence>
<organism evidence="5 6">
    <name type="scientific">Smittium simulii</name>
    <dbReference type="NCBI Taxonomy" id="133385"/>
    <lineage>
        <taxon>Eukaryota</taxon>
        <taxon>Fungi</taxon>
        <taxon>Fungi incertae sedis</taxon>
        <taxon>Zoopagomycota</taxon>
        <taxon>Kickxellomycotina</taxon>
        <taxon>Harpellomycetes</taxon>
        <taxon>Harpellales</taxon>
        <taxon>Legeriomycetaceae</taxon>
        <taxon>Smittium</taxon>
    </lineage>
</organism>
<feature type="region of interest" description="Disordered" evidence="4">
    <location>
        <begin position="733"/>
        <end position="758"/>
    </location>
</feature>
<protein>
    <submittedName>
        <fullName evidence="5">Uncharacterized protein</fullName>
    </submittedName>
</protein>
<feature type="region of interest" description="Disordered" evidence="4">
    <location>
        <begin position="38"/>
        <end position="94"/>
    </location>
</feature>
<feature type="compositionally biased region" description="Polar residues" evidence="4">
    <location>
        <begin position="176"/>
        <end position="187"/>
    </location>
</feature>
<feature type="compositionally biased region" description="Basic and acidic residues" evidence="4">
    <location>
        <begin position="200"/>
        <end position="233"/>
    </location>
</feature>
<dbReference type="InterPro" id="IPR002110">
    <property type="entry name" value="Ankyrin_rpt"/>
</dbReference>
<keyword evidence="2 3" id="KW-0040">ANK repeat</keyword>
<dbReference type="SUPFAM" id="SSF48403">
    <property type="entry name" value="Ankyrin repeat"/>
    <property type="match status" value="1"/>
</dbReference>
<dbReference type="Pfam" id="PF12796">
    <property type="entry name" value="Ank_2"/>
    <property type="match status" value="2"/>
</dbReference>
<keyword evidence="6" id="KW-1185">Reference proteome</keyword>
<evidence type="ECO:0000256" key="3">
    <source>
        <dbReference type="PROSITE-ProRule" id="PRU00023"/>
    </source>
</evidence>
<gene>
    <name evidence="5" type="ORF">BB561_004234</name>
</gene>
<dbReference type="Proteomes" id="UP000245383">
    <property type="component" value="Unassembled WGS sequence"/>
</dbReference>
<dbReference type="InterPro" id="IPR036770">
    <property type="entry name" value="Ankyrin_rpt-contain_sf"/>
</dbReference>
<evidence type="ECO:0000256" key="4">
    <source>
        <dbReference type="SAM" id="MobiDB-lite"/>
    </source>
</evidence>
<dbReference type="Gene3D" id="1.25.40.20">
    <property type="entry name" value="Ankyrin repeat-containing domain"/>
    <property type="match status" value="2"/>
</dbReference>
<dbReference type="GO" id="GO:0085020">
    <property type="term" value="P:protein K6-linked ubiquitination"/>
    <property type="evidence" value="ECO:0007669"/>
    <property type="project" value="TreeGrafter"/>
</dbReference>
<dbReference type="EMBL" id="MBFR01000187">
    <property type="protein sequence ID" value="PVU91751.1"/>
    <property type="molecule type" value="Genomic_DNA"/>
</dbReference>
<feature type="repeat" description="ANK" evidence="3">
    <location>
        <begin position="523"/>
        <end position="555"/>
    </location>
</feature>
<feature type="compositionally biased region" description="Basic and acidic residues" evidence="4">
    <location>
        <begin position="744"/>
        <end position="758"/>
    </location>
</feature>
<feature type="compositionally biased region" description="Polar residues" evidence="4">
    <location>
        <begin position="63"/>
        <end position="94"/>
    </location>
</feature>
<dbReference type="SMART" id="SM00248">
    <property type="entry name" value="ANK"/>
    <property type="match status" value="5"/>
</dbReference>